<proteinExistence type="predicted"/>
<accession>A0A7M7MXG3</accession>
<dbReference type="KEGG" id="spu:115919161"/>
<feature type="region of interest" description="Disordered" evidence="1">
    <location>
        <begin position="92"/>
        <end position="139"/>
    </location>
</feature>
<dbReference type="OrthoDB" id="10062319at2759"/>
<sequence length="595" mass="66808">MGLDKPVSRVSRSEGGSRPRGSTKHSKNLGDIRVTSQKQALQHTVRAKKLDERQLFKFLKSLDTSKSKRLFQIDKEVAEIEKLLKRLNSEQEDAIRQREGSGEEIEQNDDDTDNLVTRSAGAATGRHKRSHKKHSTHKMSKEFDEYAFRARKKKSSVDKLDKDKADKVLNSYYRFDSEGNRRVFSPLISSPSKTPKPQDRVAWDAGLLLDDISLSNYTVVTGTESRIDSATTKSLISSVGDDVGDESRADTITPGRAIFMTSGKSSSQGARKSTKSHLQQRSIPKGYKPLDSKIPQGVVDQSSSPSSKSQKPGKTKKVDKQEKLKKFLRQTSNKSEMSEASDVTSKTPLVKVTSHSDEEDIPLTFKRSKLKLKRRPQPQAHESKPGEEPSDLATTAEFSDDELQRASTVEACTGKSCQVTECIFHRALHLRRQSSTIHDDAATIDEYYRVASATRSRATHQPSISPAFRTADDGSWSQTRRLPVSAPSPTPSEILADVVTEKEVVEDKPDYTDLEVMLSVRRPTKGSNRDRMLKDKEDNIKNTFKVMRQKMAASVPPDFNTNYGTPTPNWKILDPLKMRHKIVHKSPLFTLWKLN</sequence>
<feature type="compositionally biased region" description="Polar residues" evidence="1">
    <location>
        <begin position="262"/>
        <end position="282"/>
    </location>
</feature>
<dbReference type="GeneID" id="115919161"/>
<name>A0A7M7MXG3_STRPU</name>
<dbReference type="RefSeq" id="XP_030828050.1">
    <property type="nucleotide sequence ID" value="XM_030972190.1"/>
</dbReference>
<evidence type="ECO:0000256" key="1">
    <source>
        <dbReference type="SAM" id="MobiDB-lite"/>
    </source>
</evidence>
<feature type="compositionally biased region" description="Low complexity" evidence="1">
    <location>
        <begin position="301"/>
        <end position="310"/>
    </location>
</feature>
<dbReference type="AlphaFoldDB" id="A0A7M7MXG3"/>
<feature type="region of interest" description="Disordered" evidence="1">
    <location>
        <begin position="1"/>
        <end position="40"/>
    </location>
</feature>
<dbReference type="Proteomes" id="UP000007110">
    <property type="component" value="Unassembled WGS sequence"/>
</dbReference>
<reference evidence="3" key="1">
    <citation type="submission" date="2015-02" db="EMBL/GenBank/DDBJ databases">
        <title>Genome sequencing for Strongylocentrotus purpuratus.</title>
        <authorList>
            <person name="Murali S."/>
            <person name="Liu Y."/>
            <person name="Vee V."/>
            <person name="English A."/>
            <person name="Wang M."/>
            <person name="Skinner E."/>
            <person name="Han Y."/>
            <person name="Muzny D.M."/>
            <person name="Worley K.C."/>
            <person name="Gibbs R.A."/>
        </authorList>
    </citation>
    <scope>NUCLEOTIDE SEQUENCE</scope>
</reference>
<keyword evidence="3" id="KW-1185">Reference proteome</keyword>
<organism evidence="2 3">
    <name type="scientific">Strongylocentrotus purpuratus</name>
    <name type="common">Purple sea urchin</name>
    <dbReference type="NCBI Taxonomy" id="7668"/>
    <lineage>
        <taxon>Eukaryota</taxon>
        <taxon>Metazoa</taxon>
        <taxon>Echinodermata</taxon>
        <taxon>Eleutherozoa</taxon>
        <taxon>Echinozoa</taxon>
        <taxon>Echinoidea</taxon>
        <taxon>Euechinoidea</taxon>
        <taxon>Echinacea</taxon>
        <taxon>Camarodonta</taxon>
        <taxon>Echinidea</taxon>
        <taxon>Strongylocentrotidae</taxon>
        <taxon>Strongylocentrotus</taxon>
    </lineage>
</organism>
<feature type="compositionally biased region" description="Basic residues" evidence="1">
    <location>
        <begin position="366"/>
        <end position="376"/>
    </location>
</feature>
<feature type="region of interest" description="Disordered" evidence="1">
    <location>
        <begin position="237"/>
        <end position="393"/>
    </location>
</feature>
<feature type="compositionally biased region" description="Basic residues" evidence="1">
    <location>
        <begin position="125"/>
        <end position="138"/>
    </location>
</feature>
<evidence type="ECO:0000313" key="3">
    <source>
        <dbReference type="Proteomes" id="UP000007110"/>
    </source>
</evidence>
<dbReference type="EnsemblMetazoa" id="XM_030972190">
    <property type="protein sequence ID" value="XP_030828050"/>
    <property type="gene ID" value="LOC115919161"/>
</dbReference>
<feature type="compositionally biased region" description="Acidic residues" evidence="1">
    <location>
        <begin position="102"/>
        <end position="113"/>
    </location>
</feature>
<dbReference type="InParanoid" id="A0A7M7MXG3"/>
<evidence type="ECO:0000313" key="2">
    <source>
        <dbReference type="EnsemblMetazoa" id="XP_030828050"/>
    </source>
</evidence>
<dbReference type="OMA" id="TPNWKIL"/>
<feature type="region of interest" description="Disordered" evidence="1">
    <location>
        <begin position="458"/>
        <end position="489"/>
    </location>
</feature>
<feature type="compositionally biased region" description="Basic and acidic residues" evidence="1">
    <location>
        <begin position="92"/>
        <end position="101"/>
    </location>
</feature>
<feature type="compositionally biased region" description="Basic and acidic residues" evidence="1">
    <location>
        <begin position="316"/>
        <end position="325"/>
    </location>
</feature>
<reference evidence="2" key="2">
    <citation type="submission" date="2021-01" db="UniProtKB">
        <authorList>
            <consortium name="EnsemblMetazoa"/>
        </authorList>
    </citation>
    <scope>IDENTIFICATION</scope>
</reference>
<protein>
    <submittedName>
        <fullName evidence="2">Uncharacterized protein</fullName>
    </submittedName>
</protein>